<dbReference type="PANTHER" id="PTHR43792:SF13">
    <property type="entry name" value="ACETYLTRANSFERASE"/>
    <property type="match status" value="1"/>
</dbReference>
<proteinExistence type="predicted"/>
<dbReference type="AlphaFoldDB" id="A0A073K2A2"/>
<dbReference type="Pfam" id="PF13302">
    <property type="entry name" value="Acetyltransf_3"/>
    <property type="match status" value="1"/>
</dbReference>
<dbReference type="RefSeq" id="WP_034637012.1">
    <property type="nucleotide sequence ID" value="NZ_CBCSJC010000020.1"/>
</dbReference>
<dbReference type="GO" id="GO:0016747">
    <property type="term" value="F:acyltransferase activity, transferring groups other than amino-acyl groups"/>
    <property type="evidence" value="ECO:0007669"/>
    <property type="project" value="InterPro"/>
</dbReference>
<sequence>MVIETSRLTIIPCMPETIHIVNEQKYYDGPQIENYMKRLEEDSSQLYWGVWLVTEKVDGILVGDIGFKGKPNADGVVEVGYGFLESARMKGYATESVGALVDWAFRQEEVTRVIAETLHDNAASIRVLEKIGMKRVSETEKMVNWEIV</sequence>
<comment type="caution">
    <text evidence="2">The sequence shown here is derived from an EMBL/GenBank/DDBJ whole genome shotgun (WGS) entry which is preliminary data.</text>
</comment>
<name>A0A073K2A2_9BACI</name>
<dbReference type="eggNOG" id="COG1670">
    <property type="taxonomic scope" value="Bacteria"/>
</dbReference>
<dbReference type="Proteomes" id="UP000027822">
    <property type="component" value="Unassembled WGS sequence"/>
</dbReference>
<dbReference type="InterPro" id="IPR016181">
    <property type="entry name" value="Acyl_CoA_acyltransferase"/>
</dbReference>
<dbReference type="SUPFAM" id="SSF55729">
    <property type="entry name" value="Acyl-CoA N-acyltransferases (Nat)"/>
    <property type="match status" value="1"/>
</dbReference>
<keyword evidence="3" id="KW-1185">Reference proteome</keyword>
<dbReference type="OrthoDB" id="452315at2"/>
<evidence type="ECO:0000259" key="1">
    <source>
        <dbReference type="PROSITE" id="PS51186"/>
    </source>
</evidence>
<evidence type="ECO:0000313" key="3">
    <source>
        <dbReference type="Proteomes" id="UP000027822"/>
    </source>
</evidence>
<dbReference type="InterPro" id="IPR000182">
    <property type="entry name" value="GNAT_dom"/>
</dbReference>
<gene>
    <name evidence="2" type="ORF">BAMA_14910</name>
</gene>
<organism evidence="2 3">
    <name type="scientific">Bacillus manliponensis</name>
    <dbReference type="NCBI Taxonomy" id="574376"/>
    <lineage>
        <taxon>Bacteria</taxon>
        <taxon>Bacillati</taxon>
        <taxon>Bacillota</taxon>
        <taxon>Bacilli</taxon>
        <taxon>Bacillales</taxon>
        <taxon>Bacillaceae</taxon>
        <taxon>Bacillus</taxon>
        <taxon>Bacillus cereus group</taxon>
    </lineage>
</organism>
<reference evidence="2 3" key="1">
    <citation type="submission" date="2014-06" db="EMBL/GenBank/DDBJ databases">
        <title>Draft genome sequence of Bacillus manliponensis JCM 15802 (MCCC 1A00708).</title>
        <authorList>
            <person name="Lai Q."/>
            <person name="Liu Y."/>
            <person name="Shao Z."/>
        </authorList>
    </citation>
    <scope>NUCLEOTIDE SEQUENCE [LARGE SCALE GENOMIC DNA]</scope>
    <source>
        <strain evidence="2 3">JCM 15802</strain>
    </source>
</reference>
<dbReference type="PANTHER" id="PTHR43792">
    <property type="entry name" value="GNAT FAMILY, PUTATIVE (AFU_ORTHOLOGUE AFUA_3G00765)-RELATED-RELATED"/>
    <property type="match status" value="1"/>
</dbReference>
<dbReference type="EMBL" id="JOTN01000003">
    <property type="protein sequence ID" value="KEK20696.1"/>
    <property type="molecule type" value="Genomic_DNA"/>
</dbReference>
<evidence type="ECO:0000313" key="2">
    <source>
        <dbReference type="EMBL" id="KEK20696.1"/>
    </source>
</evidence>
<accession>A0A073K2A2</accession>
<dbReference type="STRING" id="574376.BAMA_14910"/>
<protein>
    <recommendedName>
        <fullName evidence="1">N-acetyltransferase domain-containing protein</fullName>
    </recommendedName>
</protein>
<dbReference type="PROSITE" id="PS51186">
    <property type="entry name" value="GNAT"/>
    <property type="match status" value="1"/>
</dbReference>
<feature type="domain" description="N-acetyltransferase" evidence="1">
    <location>
        <begin position="3"/>
        <end position="148"/>
    </location>
</feature>
<dbReference type="Gene3D" id="3.40.630.30">
    <property type="match status" value="1"/>
</dbReference>
<dbReference type="InterPro" id="IPR051531">
    <property type="entry name" value="N-acetyltransferase"/>
</dbReference>